<accession>A0A1R4JFJ9</accession>
<organism evidence="2 3">
    <name type="scientific">Micrococcus lylae</name>
    <dbReference type="NCBI Taxonomy" id="1273"/>
    <lineage>
        <taxon>Bacteria</taxon>
        <taxon>Bacillati</taxon>
        <taxon>Actinomycetota</taxon>
        <taxon>Actinomycetes</taxon>
        <taxon>Micrococcales</taxon>
        <taxon>Micrococcaceae</taxon>
        <taxon>Micrococcus</taxon>
    </lineage>
</organism>
<feature type="region of interest" description="Disordered" evidence="1">
    <location>
        <begin position="20"/>
        <end position="44"/>
    </location>
</feature>
<dbReference type="EMBL" id="FUKP01000057">
    <property type="protein sequence ID" value="SJN30796.1"/>
    <property type="molecule type" value="Genomic_DNA"/>
</dbReference>
<dbReference type="AlphaFoldDB" id="A0A1R4JFJ9"/>
<evidence type="ECO:0000313" key="3">
    <source>
        <dbReference type="Proteomes" id="UP000196230"/>
    </source>
</evidence>
<reference evidence="2 3" key="1">
    <citation type="submission" date="2017-02" db="EMBL/GenBank/DDBJ databases">
        <authorList>
            <person name="Peterson S.W."/>
        </authorList>
    </citation>
    <scope>NUCLEOTIDE SEQUENCE [LARGE SCALE GENOMIC DNA]</scope>
    <source>
        <strain evidence="2 3">2B3F</strain>
    </source>
</reference>
<evidence type="ECO:0000313" key="2">
    <source>
        <dbReference type="EMBL" id="SJN30796.1"/>
    </source>
</evidence>
<sequence length="44" mass="5152">MSLRESWDGTEHPLGVFVGESWGRTPAEGPRRRRSLYLSRMHPR</sequence>
<name>A0A1R4JFJ9_9MICC</name>
<protein>
    <submittedName>
        <fullName evidence="2">Uncharacterized protein</fullName>
    </submittedName>
</protein>
<evidence type="ECO:0000256" key="1">
    <source>
        <dbReference type="SAM" id="MobiDB-lite"/>
    </source>
</evidence>
<dbReference type="Proteomes" id="UP000196230">
    <property type="component" value="Unassembled WGS sequence"/>
</dbReference>
<feature type="compositionally biased region" description="Basic residues" evidence="1">
    <location>
        <begin position="31"/>
        <end position="44"/>
    </location>
</feature>
<proteinExistence type="predicted"/>
<gene>
    <name evidence="2" type="ORF">FM125_08260</name>
</gene>